<evidence type="ECO:0000313" key="2">
    <source>
        <dbReference type="Proteomes" id="UP000297792"/>
    </source>
</evidence>
<name>A0A4Z0HKE1_MYCPR</name>
<accession>A0A4Z0HKE1</accession>
<dbReference type="RefSeq" id="WP_135361656.1">
    <property type="nucleotide sequence ID" value="NZ_RWJZ01000016.1"/>
</dbReference>
<evidence type="ECO:0000313" key="1">
    <source>
        <dbReference type="EMBL" id="TGB37910.1"/>
    </source>
</evidence>
<dbReference type="AlphaFoldDB" id="A0A4Z0HKE1"/>
<proteinExistence type="predicted"/>
<dbReference type="EMBL" id="RWKA01000018">
    <property type="protein sequence ID" value="TGB37910.1"/>
    <property type="molecule type" value="Genomic_DNA"/>
</dbReference>
<gene>
    <name evidence="1" type="ORF">EJD98_25510</name>
</gene>
<sequence>MTDPTIAERAEGAVSSIDTYMRTCHPYRSAERVPATMADVRGLAELVRDLSRSAEQQPASAVLVKHQGPFFTGVEMRCGCGEVVEDALAWAAHAIEQMGGNGE</sequence>
<dbReference type="Proteomes" id="UP000297792">
    <property type="component" value="Unassembled WGS sequence"/>
</dbReference>
<protein>
    <submittedName>
        <fullName evidence="1">Uncharacterized protein</fullName>
    </submittedName>
</protein>
<reference evidence="1 2" key="1">
    <citation type="submission" date="2018-12" db="EMBL/GenBank/DDBJ databases">
        <title>Draft genome sequences of Mycolicibacterium peregrinum isolated from a pig with lymphadenitis and from soil on the same Japanese pig farm.</title>
        <authorList>
            <person name="Komatsu T."/>
            <person name="Ohya K."/>
            <person name="Sawai K."/>
            <person name="Odoi J.O."/>
            <person name="Otsu K."/>
            <person name="Ota A."/>
            <person name="Ito T."/>
            <person name="Kawai M."/>
            <person name="Maruyama F."/>
        </authorList>
    </citation>
    <scope>NUCLEOTIDE SEQUENCE [LARGE SCALE GENOMIC DNA]</scope>
    <source>
        <strain evidence="1 2">138</strain>
    </source>
</reference>
<comment type="caution">
    <text evidence="1">The sequence shown here is derived from an EMBL/GenBank/DDBJ whole genome shotgun (WGS) entry which is preliminary data.</text>
</comment>
<keyword evidence="2" id="KW-1185">Reference proteome</keyword>
<organism evidence="1 2">
    <name type="scientific">Mycolicibacterium peregrinum</name>
    <name type="common">Mycobacterium peregrinum</name>
    <dbReference type="NCBI Taxonomy" id="43304"/>
    <lineage>
        <taxon>Bacteria</taxon>
        <taxon>Bacillati</taxon>
        <taxon>Actinomycetota</taxon>
        <taxon>Actinomycetes</taxon>
        <taxon>Mycobacteriales</taxon>
        <taxon>Mycobacteriaceae</taxon>
        <taxon>Mycolicibacterium</taxon>
    </lineage>
</organism>